<dbReference type="OrthoDB" id="6133115at2759"/>
<keyword evidence="4" id="KW-1185">Reference proteome</keyword>
<gene>
    <name evidence="3" type="ORF">CRHIZ90672A_00003552</name>
</gene>
<feature type="coiled-coil region" evidence="1">
    <location>
        <begin position="416"/>
        <end position="450"/>
    </location>
</feature>
<feature type="transmembrane region" description="Helical" evidence="2">
    <location>
        <begin position="303"/>
        <end position="320"/>
    </location>
</feature>
<evidence type="ECO:0000313" key="4">
    <source>
        <dbReference type="Proteomes" id="UP000696573"/>
    </source>
</evidence>
<reference evidence="3" key="1">
    <citation type="submission" date="2021-10" db="EMBL/GenBank/DDBJ databases">
        <authorList>
            <person name="Piombo E."/>
        </authorList>
    </citation>
    <scope>NUCLEOTIDE SEQUENCE</scope>
</reference>
<keyword evidence="1" id="KW-0175">Coiled coil</keyword>
<comment type="caution">
    <text evidence="3">The sequence shown here is derived from an EMBL/GenBank/DDBJ whole genome shotgun (WGS) entry which is preliminary data.</text>
</comment>
<protein>
    <submittedName>
        <fullName evidence="3">Uncharacterized protein</fullName>
    </submittedName>
</protein>
<sequence length="451" mass="50443">MELELENMVSEAASNRTNIEEANALLAQTDTNQARRLKSEATSLLGERYVNLVGMNAIEILTVIGNLKIWMSATQQEVIELCLSIAYPLLILQCRSLAKMLASLSTFDDQGQVPDISWHPQQQTVLGRLSRGFHSSYTWKAAWINVFTRWKIDGEDSSWLSTRIDGIRSQLAEISPIFISIEAAFGQITIMTGISFDDAMENIENTFEMFETYLDQCKAKVDELSIEERSKHLSPFPNPPPGQSWTSGANVSFSGNAQRRSFRKRATTSSNQPAVRTMEKLQTQWSQAASLFAPLFQFAKSPVILILTVAMPFTIYSTYICETPDDLPVVDSNFWSTLSQCIAGFAGLYVVLRPMFSTSQKDKIRTEFPKVFYTMIVLSFTTSIASVLSYVWSPPASIPLAYVSGLALNIATLLIIKDSGNQIKETNRANEQLEHEVSDLEKELAGYRTGR</sequence>
<keyword evidence="2" id="KW-1133">Transmembrane helix</keyword>
<keyword evidence="2" id="KW-0812">Transmembrane</keyword>
<dbReference type="AlphaFoldDB" id="A0A9N9VRF7"/>
<evidence type="ECO:0000256" key="1">
    <source>
        <dbReference type="SAM" id="Coils"/>
    </source>
</evidence>
<organism evidence="3 4">
    <name type="scientific">Clonostachys rhizophaga</name>
    <dbReference type="NCBI Taxonomy" id="160324"/>
    <lineage>
        <taxon>Eukaryota</taxon>
        <taxon>Fungi</taxon>
        <taxon>Dikarya</taxon>
        <taxon>Ascomycota</taxon>
        <taxon>Pezizomycotina</taxon>
        <taxon>Sordariomycetes</taxon>
        <taxon>Hypocreomycetidae</taxon>
        <taxon>Hypocreales</taxon>
        <taxon>Bionectriaceae</taxon>
        <taxon>Clonostachys</taxon>
    </lineage>
</organism>
<evidence type="ECO:0000256" key="2">
    <source>
        <dbReference type="SAM" id="Phobius"/>
    </source>
</evidence>
<name>A0A9N9VRF7_9HYPO</name>
<feature type="transmembrane region" description="Helical" evidence="2">
    <location>
        <begin position="372"/>
        <end position="392"/>
    </location>
</feature>
<evidence type="ECO:0000313" key="3">
    <source>
        <dbReference type="EMBL" id="CAH0027030.1"/>
    </source>
</evidence>
<dbReference type="EMBL" id="CABFNQ020000726">
    <property type="protein sequence ID" value="CAH0027030.1"/>
    <property type="molecule type" value="Genomic_DNA"/>
</dbReference>
<feature type="transmembrane region" description="Helical" evidence="2">
    <location>
        <begin position="398"/>
        <end position="416"/>
    </location>
</feature>
<feature type="transmembrane region" description="Helical" evidence="2">
    <location>
        <begin position="332"/>
        <end position="352"/>
    </location>
</feature>
<accession>A0A9N9VRF7</accession>
<keyword evidence="2" id="KW-0472">Membrane</keyword>
<dbReference type="Proteomes" id="UP000696573">
    <property type="component" value="Unassembled WGS sequence"/>
</dbReference>
<proteinExistence type="predicted"/>